<evidence type="ECO:0000256" key="2">
    <source>
        <dbReference type="SAM" id="MobiDB-lite"/>
    </source>
</evidence>
<feature type="compositionally biased region" description="Low complexity" evidence="2">
    <location>
        <begin position="101"/>
        <end position="111"/>
    </location>
</feature>
<dbReference type="InterPro" id="IPR018392">
    <property type="entry name" value="LysM"/>
</dbReference>
<keyword evidence="5" id="KW-1185">Reference proteome</keyword>
<dbReference type="PANTHER" id="PTHR21666:SF263">
    <property type="entry name" value="MUREIN HYDROLASE ACTIVATOR NLPD"/>
    <property type="match status" value="1"/>
</dbReference>
<dbReference type="HOGENOM" id="CLU_029425_0_4_6"/>
<dbReference type="Proteomes" id="UP000003374">
    <property type="component" value="Unassembled WGS sequence"/>
</dbReference>
<dbReference type="CDD" id="cd12797">
    <property type="entry name" value="M23_peptidase"/>
    <property type="match status" value="1"/>
</dbReference>
<dbReference type="Gene3D" id="3.10.350.10">
    <property type="entry name" value="LysM domain"/>
    <property type="match status" value="1"/>
</dbReference>
<dbReference type="EMBL" id="AAOF01000008">
    <property type="protein sequence ID" value="EAR21529.1"/>
    <property type="molecule type" value="Genomic_DNA"/>
</dbReference>
<accession>A4BS50</accession>
<name>A4BS50_9GAMM</name>
<dbReference type="Pfam" id="PF01551">
    <property type="entry name" value="Peptidase_M23"/>
    <property type="match status" value="1"/>
</dbReference>
<dbReference type="OrthoDB" id="9793746at2"/>
<feature type="region of interest" description="Disordered" evidence="2">
    <location>
        <begin position="88"/>
        <end position="128"/>
    </location>
</feature>
<dbReference type="GO" id="GO:0009279">
    <property type="term" value="C:cell outer membrane"/>
    <property type="evidence" value="ECO:0007669"/>
    <property type="project" value="TreeGrafter"/>
</dbReference>
<dbReference type="AlphaFoldDB" id="A4BS50"/>
<dbReference type="PROSITE" id="PS51782">
    <property type="entry name" value="LYSM"/>
    <property type="match status" value="1"/>
</dbReference>
<dbReference type="InterPro" id="IPR011055">
    <property type="entry name" value="Dup_hybrid_motif"/>
</dbReference>
<comment type="similarity">
    <text evidence="1">Belongs to the E.coli NlpD/Haemophilus LppB family.</text>
</comment>
<dbReference type="PROSITE" id="PS51257">
    <property type="entry name" value="PROKAR_LIPOPROTEIN"/>
    <property type="match status" value="1"/>
</dbReference>
<dbReference type="InterPro" id="IPR050570">
    <property type="entry name" value="Cell_wall_metabolism_enzyme"/>
</dbReference>
<dbReference type="PANTHER" id="PTHR21666">
    <property type="entry name" value="PEPTIDASE-RELATED"/>
    <property type="match status" value="1"/>
</dbReference>
<comment type="caution">
    <text evidence="4">The sequence shown here is derived from an EMBL/GenBank/DDBJ whole genome shotgun (WGS) entry which is preliminary data.</text>
</comment>
<dbReference type="SMART" id="SM00257">
    <property type="entry name" value="LysM"/>
    <property type="match status" value="1"/>
</dbReference>
<dbReference type="GO" id="GO:0004222">
    <property type="term" value="F:metalloendopeptidase activity"/>
    <property type="evidence" value="ECO:0007669"/>
    <property type="project" value="TreeGrafter"/>
</dbReference>
<evidence type="ECO:0000259" key="3">
    <source>
        <dbReference type="PROSITE" id="PS51782"/>
    </source>
</evidence>
<evidence type="ECO:0000313" key="5">
    <source>
        <dbReference type="Proteomes" id="UP000003374"/>
    </source>
</evidence>
<feature type="compositionally biased region" description="Pro residues" evidence="2">
    <location>
        <begin position="112"/>
        <end position="124"/>
    </location>
</feature>
<dbReference type="RefSeq" id="WP_004999157.1">
    <property type="nucleotide sequence ID" value="NZ_CH672427.1"/>
</dbReference>
<gene>
    <name evidence="4" type="ORF">NB231_01424</name>
</gene>
<evidence type="ECO:0000313" key="4">
    <source>
        <dbReference type="EMBL" id="EAR21529.1"/>
    </source>
</evidence>
<dbReference type="Pfam" id="PF01476">
    <property type="entry name" value="LysM"/>
    <property type="match status" value="1"/>
</dbReference>
<feature type="domain" description="LysM" evidence="3">
    <location>
        <begin position="40"/>
        <end position="84"/>
    </location>
</feature>
<dbReference type="InterPro" id="IPR016047">
    <property type="entry name" value="M23ase_b-sheet_dom"/>
</dbReference>
<organism evidence="4 5">
    <name type="scientific">Nitrococcus mobilis Nb-231</name>
    <dbReference type="NCBI Taxonomy" id="314278"/>
    <lineage>
        <taxon>Bacteria</taxon>
        <taxon>Pseudomonadati</taxon>
        <taxon>Pseudomonadota</taxon>
        <taxon>Gammaproteobacteria</taxon>
        <taxon>Chromatiales</taxon>
        <taxon>Ectothiorhodospiraceae</taxon>
        <taxon>Nitrococcus</taxon>
    </lineage>
</organism>
<reference evidence="4 5" key="1">
    <citation type="submission" date="2006-02" db="EMBL/GenBank/DDBJ databases">
        <authorList>
            <person name="Waterbury J."/>
            <person name="Ferriera S."/>
            <person name="Johnson J."/>
            <person name="Kravitz S."/>
            <person name="Halpern A."/>
            <person name="Remington K."/>
            <person name="Beeson K."/>
            <person name="Tran B."/>
            <person name="Rogers Y.-H."/>
            <person name="Friedman R."/>
            <person name="Venter J.C."/>
        </authorList>
    </citation>
    <scope>NUCLEOTIDE SEQUENCE [LARGE SCALE GENOMIC DNA]</scope>
    <source>
        <strain evidence="4 5">Nb-231</strain>
    </source>
</reference>
<protein>
    <submittedName>
        <fullName evidence="4">Peptidase M23B</fullName>
    </submittedName>
</protein>
<dbReference type="Gene3D" id="2.70.70.10">
    <property type="entry name" value="Glucose Permease (Domain IIA)"/>
    <property type="match status" value="1"/>
</dbReference>
<proteinExistence type="inferred from homology"/>
<dbReference type="CDD" id="cd00118">
    <property type="entry name" value="LysM"/>
    <property type="match status" value="1"/>
</dbReference>
<dbReference type="STRING" id="314278.NB231_01424"/>
<dbReference type="SUPFAM" id="SSF51261">
    <property type="entry name" value="Duplicated hybrid motif"/>
    <property type="match status" value="1"/>
</dbReference>
<dbReference type="InterPro" id="IPR036779">
    <property type="entry name" value="LysM_dom_sf"/>
</dbReference>
<evidence type="ECO:0000256" key="1">
    <source>
        <dbReference type="ARBA" id="ARBA00038420"/>
    </source>
</evidence>
<dbReference type="GO" id="GO:0032153">
    <property type="term" value="C:cell division site"/>
    <property type="evidence" value="ECO:0007669"/>
    <property type="project" value="TreeGrafter"/>
</dbReference>
<sequence length="255" mass="28019">MARRVLLGLGVLAFVAIGCSEFNYGRHDLRPRTATGPPPQVYIVRQGDTLFSVAWRYGLDYRSIARWNGIASPYTIYPKQRLRLRPSATLNRQVAERPSRVKSAAKSKPLAKPSPVPKPQPSVPAPVAEPDSGIVWRWPAEGTVLRHFHADGAGMRGITLQGQLGEPIRAAAAGRVVYSGNGLRGYGNLIIVKHNGTYITAYGYNRELLVREGDKVRVGQIIARMGLGPAHQPAAHFEIRRNGKPVDPLRYLPPP</sequence>
<dbReference type="eggNOG" id="COG4942">
    <property type="taxonomic scope" value="Bacteria"/>
</dbReference>